<gene>
    <name evidence="1" type="ORF">LCGC14_0264020</name>
</gene>
<sequence length="261" mass="27104">MATYTGLDGIAGNAFVIVAGGIDLTAGEVVTQTLLVPDSTRTDRAFSVGTRVTEKDVTIGAGSDQNLDPLQLNLNIIGVNPGNSSTINGSYKLITHDTQAMANIRLKCSDWNVSVGVNLQDAYVYQGQVDFTGAVTVGGEAAVMGLTMNSGSSTVTGNLWGIVVVTTGSGAGKDAALFLSHRGGTLTQSIYIECNSAQTITNAIYVNQPGTITNFLKLNIEGFCAYNASFSGQSAAEPDASIRVIVGGNVLYLYAYPVIVS</sequence>
<reference evidence="1" key="1">
    <citation type="journal article" date="2015" name="Nature">
        <title>Complex archaea that bridge the gap between prokaryotes and eukaryotes.</title>
        <authorList>
            <person name="Spang A."/>
            <person name="Saw J.H."/>
            <person name="Jorgensen S.L."/>
            <person name="Zaremba-Niedzwiedzka K."/>
            <person name="Martijn J."/>
            <person name="Lind A.E."/>
            <person name="van Eijk R."/>
            <person name="Schleper C."/>
            <person name="Guy L."/>
            <person name="Ettema T.J."/>
        </authorList>
    </citation>
    <scope>NUCLEOTIDE SEQUENCE</scope>
</reference>
<name>A0A0F9X5M1_9ZZZZ</name>
<comment type="caution">
    <text evidence="1">The sequence shown here is derived from an EMBL/GenBank/DDBJ whole genome shotgun (WGS) entry which is preliminary data.</text>
</comment>
<organism evidence="1">
    <name type="scientific">marine sediment metagenome</name>
    <dbReference type="NCBI Taxonomy" id="412755"/>
    <lineage>
        <taxon>unclassified sequences</taxon>
        <taxon>metagenomes</taxon>
        <taxon>ecological metagenomes</taxon>
    </lineage>
</organism>
<protein>
    <submittedName>
        <fullName evidence="1">Uncharacterized protein</fullName>
    </submittedName>
</protein>
<proteinExistence type="predicted"/>
<dbReference type="AlphaFoldDB" id="A0A0F9X5M1"/>
<accession>A0A0F9X5M1</accession>
<dbReference type="EMBL" id="LAZR01000143">
    <property type="protein sequence ID" value="KKN86843.1"/>
    <property type="molecule type" value="Genomic_DNA"/>
</dbReference>
<evidence type="ECO:0000313" key="1">
    <source>
        <dbReference type="EMBL" id="KKN86843.1"/>
    </source>
</evidence>